<evidence type="ECO:0000313" key="5">
    <source>
        <dbReference type="EMBL" id="CAF4398099.1"/>
    </source>
</evidence>
<dbReference type="InterPro" id="IPR000436">
    <property type="entry name" value="Sushi_SCR_CCP_dom"/>
</dbReference>
<dbReference type="InterPro" id="IPR035976">
    <property type="entry name" value="Sushi/SCR/CCP_sf"/>
</dbReference>
<feature type="non-terminal residue" evidence="5">
    <location>
        <position position="98"/>
    </location>
</feature>
<keyword evidence="2" id="KW-0768">Sushi</keyword>
<evidence type="ECO:0000313" key="6">
    <source>
        <dbReference type="Proteomes" id="UP000681967"/>
    </source>
</evidence>
<dbReference type="Proteomes" id="UP000681720">
    <property type="component" value="Unassembled WGS sequence"/>
</dbReference>
<feature type="disulfide bond" evidence="2">
    <location>
        <begin position="57"/>
        <end position="84"/>
    </location>
</feature>
<evidence type="ECO:0000256" key="1">
    <source>
        <dbReference type="ARBA" id="ARBA00023157"/>
    </source>
</evidence>
<dbReference type="Gene3D" id="2.10.70.10">
    <property type="entry name" value="Complement Module, domain 1"/>
    <property type="match status" value="1"/>
</dbReference>
<keyword evidence="1 2" id="KW-1015">Disulfide bond</keyword>
<evidence type="ECO:0000313" key="4">
    <source>
        <dbReference type="EMBL" id="CAF4350450.1"/>
    </source>
</evidence>
<name>A0A8S2VK72_9BILA</name>
<reference evidence="5" key="1">
    <citation type="submission" date="2021-02" db="EMBL/GenBank/DDBJ databases">
        <authorList>
            <person name="Nowell W R."/>
        </authorList>
    </citation>
    <scope>NUCLEOTIDE SEQUENCE</scope>
</reference>
<accession>A0A8S2VK72</accession>
<gene>
    <name evidence="5" type="ORF">BYL167_LOCUS31419</name>
    <name evidence="4" type="ORF">GIL414_LOCUS27954</name>
</gene>
<evidence type="ECO:0000259" key="3">
    <source>
        <dbReference type="PROSITE" id="PS50923"/>
    </source>
</evidence>
<dbReference type="AlphaFoldDB" id="A0A8S2VK72"/>
<dbReference type="PROSITE" id="PS50923">
    <property type="entry name" value="SUSHI"/>
    <property type="match status" value="1"/>
</dbReference>
<organism evidence="5 6">
    <name type="scientific">Rotaria magnacalcarata</name>
    <dbReference type="NCBI Taxonomy" id="392030"/>
    <lineage>
        <taxon>Eukaryota</taxon>
        <taxon>Metazoa</taxon>
        <taxon>Spiralia</taxon>
        <taxon>Gnathifera</taxon>
        <taxon>Rotifera</taxon>
        <taxon>Eurotatoria</taxon>
        <taxon>Bdelloidea</taxon>
        <taxon>Philodinida</taxon>
        <taxon>Philodinidae</taxon>
        <taxon>Rotaria</taxon>
    </lineage>
</organism>
<dbReference type="Pfam" id="PF00084">
    <property type="entry name" value="Sushi"/>
    <property type="match status" value="1"/>
</dbReference>
<feature type="domain" description="Sushi" evidence="3">
    <location>
        <begin position="9"/>
        <end position="86"/>
    </location>
</feature>
<comment type="caution">
    <text evidence="5">The sequence shown here is derived from an EMBL/GenBank/DDBJ whole genome shotgun (WGS) entry which is preliminary data.</text>
</comment>
<comment type="caution">
    <text evidence="2">Lacks conserved residue(s) required for the propagation of feature annotation.</text>
</comment>
<dbReference type="EMBL" id="CAJOBJ010046025">
    <property type="protein sequence ID" value="CAF4350450.1"/>
    <property type="molecule type" value="Genomic_DNA"/>
</dbReference>
<dbReference type="CDD" id="cd00033">
    <property type="entry name" value="CCP"/>
    <property type="match status" value="1"/>
</dbReference>
<dbReference type="Proteomes" id="UP000681967">
    <property type="component" value="Unassembled WGS sequence"/>
</dbReference>
<dbReference type="EMBL" id="CAJOBH010055199">
    <property type="protein sequence ID" value="CAF4398099.1"/>
    <property type="molecule type" value="Genomic_DNA"/>
</dbReference>
<evidence type="ECO:0000256" key="2">
    <source>
        <dbReference type="PROSITE-ProRule" id="PRU00302"/>
    </source>
</evidence>
<protein>
    <recommendedName>
        <fullName evidence="3">Sushi domain-containing protein</fullName>
    </recommendedName>
</protein>
<dbReference type="SUPFAM" id="SSF57535">
    <property type="entry name" value="Complement control module/SCR domain"/>
    <property type="match status" value="1"/>
</dbReference>
<dbReference type="SMART" id="SM00032">
    <property type="entry name" value="CCP"/>
    <property type="match status" value="1"/>
</dbReference>
<proteinExistence type="predicted"/>
<sequence>KTIFVFVLVFCPNPGPLVHGRTYVVIRDERVSALPIRSEFRSYIPTVSHGRTIEFECNPGYVLQGPNGLTCNHGRWMPSERSRCVIKNHVQPNIIFTG</sequence>